<proteinExistence type="inferred from homology"/>
<dbReference type="GO" id="GO:0030145">
    <property type="term" value="F:manganese ion binding"/>
    <property type="evidence" value="ECO:0007669"/>
    <property type="project" value="TreeGrafter"/>
</dbReference>
<evidence type="ECO:0000313" key="6">
    <source>
        <dbReference type="Proteomes" id="UP000192591"/>
    </source>
</evidence>
<evidence type="ECO:0000256" key="3">
    <source>
        <dbReference type="ARBA" id="ARBA00023211"/>
    </source>
</evidence>
<keyword evidence="1" id="KW-0479">Metal-binding</keyword>
<organism evidence="5 6">
    <name type="scientific">Saccharomonospora piscinae</name>
    <dbReference type="NCBI Taxonomy" id="687388"/>
    <lineage>
        <taxon>Bacteria</taxon>
        <taxon>Bacillati</taxon>
        <taxon>Actinomycetota</taxon>
        <taxon>Actinomycetes</taxon>
        <taxon>Pseudonocardiales</taxon>
        <taxon>Pseudonocardiaceae</taxon>
        <taxon>Saccharomonospora</taxon>
    </lineage>
</organism>
<evidence type="ECO:0000313" key="5">
    <source>
        <dbReference type="EMBL" id="OQO90041.1"/>
    </source>
</evidence>
<evidence type="ECO:0000256" key="4">
    <source>
        <dbReference type="PROSITE-ProRule" id="PRU00742"/>
    </source>
</evidence>
<dbReference type="GO" id="GO:0005829">
    <property type="term" value="C:cytosol"/>
    <property type="evidence" value="ECO:0007669"/>
    <property type="project" value="TreeGrafter"/>
</dbReference>
<dbReference type="AlphaFoldDB" id="A0A1V8ZZ31"/>
<gene>
    <name evidence="5" type="ORF">B1813_19655</name>
</gene>
<dbReference type="PANTHER" id="PTHR43782:SF3">
    <property type="entry name" value="ARGINASE"/>
    <property type="match status" value="1"/>
</dbReference>
<dbReference type="CDD" id="cd09999">
    <property type="entry name" value="Arginase-like_1"/>
    <property type="match status" value="1"/>
</dbReference>
<dbReference type="GO" id="GO:0004053">
    <property type="term" value="F:arginase activity"/>
    <property type="evidence" value="ECO:0007669"/>
    <property type="project" value="TreeGrafter"/>
</dbReference>
<dbReference type="Proteomes" id="UP000192591">
    <property type="component" value="Unassembled WGS sequence"/>
</dbReference>
<reference evidence="5 6" key="1">
    <citation type="submission" date="2017-02" db="EMBL/GenBank/DDBJ databases">
        <title>Draft genome of Saccharomonospora sp. 154.</title>
        <authorList>
            <person name="Alonso-Carmona G.S."/>
            <person name="De La Haba R."/>
            <person name="Vera-Gargallo B."/>
            <person name="Sandoval-Trujillo A.H."/>
            <person name="Ramirez-Duran N."/>
            <person name="Ventosa A."/>
        </authorList>
    </citation>
    <scope>NUCLEOTIDE SEQUENCE [LARGE SCALE GENOMIC DNA]</scope>
    <source>
        <strain evidence="5 6">LRS4.154</strain>
    </source>
</reference>
<keyword evidence="2" id="KW-0378">Hydrolase</keyword>
<protein>
    <submittedName>
        <fullName evidence="5">Arginase</fullName>
    </submittedName>
</protein>
<dbReference type="PANTHER" id="PTHR43782">
    <property type="entry name" value="ARGINASE"/>
    <property type="match status" value="1"/>
</dbReference>
<dbReference type="SUPFAM" id="SSF52768">
    <property type="entry name" value="Arginase/deacetylase"/>
    <property type="match status" value="1"/>
</dbReference>
<evidence type="ECO:0000256" key="2">
    <source>
        <dbReference type="ARBA" id="ARBA00022801"/>
    </source>
</evidence>
<dbReference type="Gene3D" id="3.40.800.10">
    <property type="entry name" value="Ureohydrolase domain"/>
    <property type="match status" value="1"/>
</dbReference>
<dbReference type="STRING" id="1962155.B1813_19655"/>
<name>A0A1V8ZZ31_SACPI</name>
<evidence type="ECO:0000256" key="1">
    <source>
        <dbReference type="ARBA" id="ARBA00022723"/>
    </source>
</evidence>
<accession>A0A1V8ZZ31</accession>
<dbReference type="EMBL" id="MWIH01000008">
    <property type="protein sequence ID" value="OQO90041.1"/>
    <property type="molecule type" value="Genomic_DNA"/>
</dbReference>
<dbReference type="InterPro" id="IPR006035">
    <property type="entry name" value="Ureohydrolase"/>
</dbReference>
<keyword evidence="6" id="KW-1185">Reference proteome</keyword>
<keyword evidence="3" id="KW-0464">Manganese</keyword>
<dbReference type="RefSeq" id="WP_081194419.1">
    <property type="nucleotide sequence ID" value="NZ_MWIH01000008.1"/>
</dbReference>
<dbReference type="Pfam" id="PF00491">
    <property type="entry name" value="Arginase"/>
    <property type="match status" value="1"/>
</dbReference>
<comment type="similarity">
    <text evidence="4">Belongs to the arginase family.</text>
</comment>
<sequence length="273" mass="28371">MRLHSVPQWQGSGLGGASTRLPAGCEVLTALAEDLLGTPALRIPVGSDTSAAEHGILNRAALLENRGAQLTALENPEGPVLTIGGDCASDLVPIGVARYRYGPGLGVLWFDAHADINTPESSPSGAFNGMVLRALLGESDAEFAADPAVAPGRAVLVGTRAFDPAERDLVDSGVVRHVPVPADPDDVVKALREADVSAVYVHVDVDVLDPGELVGSHDHEPGGLGVERLVECLDALDEFDVIGAAVTECATRDRTEAAPLAPVLEALRRRLAP</sequence>
<dbReference type="InterPro" id="IPR023696">
    <property type="entry name" value="Ureohydrolase_dom_sf"/>
</dbReference>
<comment type="caution">
    <text evidence="5">The sequence shown here is derived from an EMBL/GenBank/DDBJ whole genome shotgun (WGS) entry which is preliminary data.</text>
</comment>
<dbReference type="PROSITE" id="PS51409">
    <property type="entry name" value="ARGINASE_2"/>
    <property type="match status" value="1"/>
</dbReference>